<reference evidence="3" key="2">
    <citation type="submission" date="2020-04" db="EMBL/GenBank/DDBJ databases">
        <authorList>
            <consortium name="NCBI Genome Project"/>
        </authorList>
    </citation>
    <scope>NUCLEOTIDE SEQUENCE</scope>
    <source>
        <strain evidence="3">CBS 304.34</strain>
    </source>
</reference>
<dbReference type="EMBL" id="MU003692">
    <property type="protein sequence ID" value="KAF2817820.1"/>
    <property type="molecule type" value="Genomic_DNA"/>
</dbReference>
<organism evidence="1">
    <name type="scientific">Mytilinidion resinicola</name>
    <dbReference type="NCBI Taxonomy" id="574789"/>
    <lineage>
        <taxon>Eukaryota</taxon>
        <taxon>Fungi</taxon>
        <taxon>Dikarya</taxon>
        <taxon>Ascomycota</taxon>
        <taxon>Pezizomycotina</taxon>
        <taxon>Dothideomycetes</taxon>
        <taxon>Pleosporomycetidae</taxon>
        <taxon>Mytilinidiales</taxon>
        <taxon>Mytilinidiaceae</taxon>
        <taxon>Mytilinidion</taxon>
    </lineage>
</organism>
<evidence type="ECO:0000313" key="1">
    <source>
        <dbReference type="EMBL" id="KAF2817820.1"/>
    </source>
</evidence>
<dbReference type="Proteomes" id="UP000504636">
    <property type="component" value="Unplaced"/>
</dbReference>
<dbReference type="GeneID" id="54465673"/>
<dbReference type="RefSeq" id="XP_033584784.1">
    <property type="nucleotide sequence ID" value="XM_033724780.1"/>
</dbReference>
<gene>
    <name evidence="1 3" type="ORF">BDZ99DRAFT_514036</name>
</gene>
<evidence type="ECO:0008006" key="4">
    <source>
        <dbReference type="Google" id="ProtNLM"/>
    </source>
</evidence>
<evidence type="ECO:0000313" key="2">
    <source>
        <dbReference type="Proteomes" id="UP000504636"/>
    </source>
</evidence>
<proteinExistence type="predicted"/>
<keyword evidence="2" id="KW-1185">Reference proteome</keyword>
<reference evidence="3" key="3">
    <citation type="submission" date="2025-04" db="UniProtKB">
        <authorList>
            <consortium name="RefSeq"/>
        </authorList>
    </citation>
    <scope>IDENTIFICATION</scope>
    <source>
        <strain evidence="3">CBS 304.34</strain>
    </source>
</reference>
<dbReference type="OrthoDB" id="10025998at2759"/>
<dbReference type="AlphaFoldDB" id="A0A6A6Z9V8"/>
<evidence type="ECO:0000313" key="3">
    <source>
        <dbReference type="RefSeq" id="XP_033584784.1"/>
    </source>
</evidence>
<accession>A0A6A6Z9V8</accession>
<name>A0A6A6Z9V8_9PEZI</name>
<sequence>MATTQPNRLVEFLTNLDNGYEIFESITRQLSPMDLVNLRQTSRDLQTACETVVATQWSINKALRKFVKDPTAFRNTMSLEHSVISGDFALRFFDRAAPGNVLDLWTNTEVRGSRMEKCLLEEGYKADNDQLVLGKTGEWEVYDIIFTRPSHRGDGPKIHFHMCRALPTLHILRGYQECTALANIITSTKAYAPFANLTFTKHRSYVLYPDREYPRIGIKQFSPSFLAIVNKSGRPNVDVTLVDERRLTTASGNRAPEMRSLSDSQTWTIPLDPEGITPDFVTDASEFSISTAQICCLYRSDVVEAKDRWVPRTRNPWVFLAGPKHDFIAR</sequence>
<protein>
    <recommendedName>
        <fullName evidence="4">F-box domain-containing protein</fullName>
    </recommendedName>
</protein>
<reference evidence="1 3" key="1">
    <citation type="journal article" date="2020" name="Stud. Mycol.">
        <title>101 Dothideomycetes genomes: a test case for predicting lifestyles and emergence of pathogens.</title>
        <authorList>
            <person name="Haridas S."/>
            <person name="Albert R."/>
            <person name="Binder M."/>
            <person name="Bloem J."/>
            <person name="Labutti K."/>
            <person name="Salamov A."/>
            <person name="Andreopoulos B."/>
            <person name="Baker S."/>
            <person name="Barry K."/>
            <person name="Bills G."/>
            <person name="Bluhm B."/>
            <person name="Cannon C."/>
            <person name="Castanera R."/>
            <person name="Culley D."/>
            <person name="Daum C."/>
            <person name="Ezra D."/>
            <person name="Gonzalez J."/>
            <person name="Henrissat B."/>
            <person name="Kuo A."/>
            <person name="Liang C."/>
            <person name="Lipzen A."/>
            <person name="Lutzoni F."/>
            <person name="Magnuson J."/>
            <person name="Mondo S."/>
            <person name="Nolan M."/>
            <person name="Ohm R."/>
            <person name="Pangilinan J."/>
            <person name="Park H.-J."/>
            <person name="Ramirez L."/>
            <person name="Alfaro M."/>
            <person name="Sun H."/>
            <person name="Tritt A."/>
            <person name="Yoshinaga Y."/>
            <person name="Zwiers L.-H."/>
            <person name="Turgeon B."/>
            <person name="Goodwin S."/>
            <person name="Spatafora J."/>
            <person name="Crous P."/>
            <person name="Grigoriev I."/>
        </authorList>
    </citation>
    <scope>NUCLEOTIDE SEQUENCE</scope>
    <source>
        <strain evidence="1 3">CBS 304.34</strain>
    </source>
</reference>